<organism evidence="1 2">
    <name type="scientific">Sporolactobacillus inulinus</name>
    <dbReference type="NCBI Taxonomy" id="2078"/>
    <lineage>
        <taxon>Bacteria</taxon>
        <taxon>Bacillati</taxon>
        <taxon>Bacillota</taxon>
        <taxon>Bacilli</taxon>
        <taxon>Bacillales</taxon>
        <taxon>Sporolactobacillaceae</taxon>
        <taxon>Sporolactobacillus</taxon>
    </lineage>
</organism>
<evidence type="ECO:0000313" key="1">
    <source>
        <dbReference type="EMBL" id="GAY78904.1"/>
    </source>
</evidence>
<name>A0A4Y1ZIZ4_9BACL</name>
<proteinExistence type="predicted"/>
<reference evidence="1 2" key="1">
    <citation type="submission" date="2017-11" db="EMBL/GenBank/DDBJ databases">
        <title>Draft Genome Sequence of Sporolactobacillus inulinus NBRC 111894 Isolated from Koso, a Japanese Sugar-Vegetable Fermented Beverage.</title>
        <authorList>
            <person name="Chiou T.Y."/>
            <person name="Oshima K."/>
            <person name="Suda W."/>
            <person name="Hattori M."/>
            <person name="Takahashi T."/>
        </authorList>
    </citation>
    <scope>NUCLEOTIDE SEQUENCE [LARGE SCALE GENOMIC DNA]</scope>
    <source>
        <strain evidence="1 2">NBRC111894</strain>
    </source>
</reference>
<dbReference type="Proteomes" id="UP000319716">
    <property type="component" value="Unassembled WGS sequence"/>
</dbReference>
<evidence type="ECO:0000313" key="2">
    <source>
        <dbReference type="Proteomes" id="UP000319716"/>
    </source>
</evidence>
<dbReference type="EMBL" id="BEXB01000068">
    <property type="protein sequence ID" value="GAY78904.1"/>
    <property type="molecule type" value="Genomic_DNA"/>
</dbReference>
<sequence length="58" mass="6781">MLDYSDKVIYGDLLRFYTPKGFVAPDVSKINYNTDQKSHRIQVIQVSTQRTMVLMINK</sequence>
<dbReference type="AlphaFoldDB" id="A0A4Y1ZIZ4"/>
<gene>
    <name evidence="1" type="ORF">NBRC111894_4458</name>
</gene>
<protein>
    <submittedName>
        <fullName evidence="1">Lipoteichoic acid synthase LtaS type IIIa</fullName>
    </submittedName>
</protein>
<comment type="caution">
    <text evidence="1">The sequence shown here is derived from an EMBL/GenBank/DDBJ whole genome shotgun (WGS) entry which is preliminary data.</text>
</comment>
<accession>A0A4Y1ZIZ4</accession>